<dbReference type="EMBL" id="JPKZ01003054">
    <property type="protein sequence ID" value="KHN73806.1"/>
    <property type="molecule type" value="Genomic_DNA"/>
</dbReference>
<comment type="caution">
    <text evidence="1">The sequence shown here is derived from an EMBL/GenBank/DDBJ whole genome shotgun (WGS) entry which is preliminary data.</text>
</comment>
<protein>
    <submittedName>
        <fullName evidence="1">Uncharacterized protein</fullName>
    </submittedName>
</protein>
<organism evidence="1 2">
    <name type="scientific">Toxocara canis</name>
    <name type="common">Canine roundworm</name>
    <dbReference type="NCBI Taxonomy" id="6265"/>
    <lineage>
        <taxon>Eukaryota</taxon>
        <taxon>Metazoa</taxon>
        <taxon>Ecdysozoa</taxon>
        <taxon>Nematoda</taxon>
        <taxon>Chromadorea</taxon>
        <taxon>Rhabditida</taxon>
        <taxon>Spirurina</taxon>
        <taxon>Ascaridomorpha</taxon>
        <taxon>Ascaridoidea</taxon>
        <taxon>Toxocaridae</taxon>
        <taxon>Toxocara</taxon>
    </lineage>
</organism>
<evidence type="ECO:0000313" key="1">
    <source>
        <dbReference type="EMBL" id="KHN73806.1"/>
    </source>
</evidence>
<evidence type="ECO:0000313" key="2">
    <source>
        <dbReference type="Proteomes" id="UP000031036"/>
    </source>
</evidence>
<name>A0A0B2US43_TOXCA</name>
<dbReference type="AlphaFoldDB" id="A0A0B2US43"/>
<dbReference type="Proteomes" id="UP000031036">
    <property type="component" value="Unassembled WGS sequence"/>
</dbReference>
<proteinExistence type="predicted"/>
<sequence length="67" mass="7666">MMSAPQLRELCTLDSRNVHGPMVTPYASHLIVIPEMMHRYFSKKIENAINTMGIGEKPMALTRPWHS</sequence>
<keyword evidence="2" id="KW-1185">Reference proteome</keyword>
<reference evidence="1 2" key="1">
    <citation type="submission" date="2014-11" db="EMBL/GenBank/DDBJ databases">
        <title>Genetic blueprint of the zoonotic pathogen Toxocara canis.</title>
        <authorList>
            <person name="Zhu X.-Q."/>
            <person name="Korhonen P.K."/>
            <person name="Cai H."/>
            <person name="Young N.D."/>
            <person name="Nejsum P."/>
            <person name="von Samson-Himmelstjerna G."/>
            <person name="Boag P.R."/>
            <person name="Tan P."/>
            <person name="Li Q."/>
            <person name="Min J."/>
            <person name="Yang Y."/>
            <person name="Wang X."/>
            <person name="Fang X."/>
            <person name="Hall R.S."/>
            <person name="Hofmann A."/>
            <person name="Sternberg P.W."/>
            <person name="Jex A.R."/>
            <person name="Gasser R.B."/>
        </authorList>
    </citation>
    <scope>NUCLEOTIDE SEQUENCE [LARGE SCALE GENOMIC DNA]</scope>
    <source>
        <strain evidence="1">PN_DK_2014</strain>
    </source>
</reference>
<gene>
    <name evidence="1" type="ORF">Tcan_05668</name>
</gene>
<accession>A0A0B2US43</accession>